<organism evidence="2 3">
    <name type="scientific">Periconia digitata</name>
    <dbReference type="NCBI Taxonomy" id="1303443"/>
    <lineage>
        <taxon>Eukaryota</taxon>
        <taxon>Fungi</taxon>
        <taxon>Dikarya</taxon>
        <taxon>Ascomycota</taxon>
        <taxon>Pezizomycotina</taxon>
        <taxon>Dothideomycetes</taxon>
        <taxon>Pleosporomycetidae</taxon>
        <taxon>Pleosporales</taxon>
        <taxon>Massarineae</taxon>
        <taxon>Periconiaceae</taxon>
        <taxon>Periconia</taxon>
    </lineage>
</organism>
<feature type="compositionally biased region" description="Polar residues" evidence="1">
    <location>
        <begin position="15"/>
        <end position="31"/>
    </location>
</feature>
<dbReference type="EMBL" id="CAOQHR010000003">
    <property type="protein sequence ID" value="CAI6331871.1"/>
    <property type="molecule type" value="Genomic_DNA"/>
</dbReference>
<sequence>MRGKKLPNGRESQHADYTQSKPLAQSSSNWPSPRPRQVRHGHSKPARILPRVLPVTYALRLKSHRKIHFAGFKKTRVRGWTTQTGNVRDYLSILNSQGKVQDRQIVRRIPRSALRKTLAKSMV</sequence>
<comment type="caution">
    <text evidence="2">The sequence shown here is derived from an EMBL/GenBank/DDBJ whole genome shotgun (WGS) entry which is preliminary data.</text>
</comment>
<protein>
    <submittedName>
        <fullName evidence="2">Uncharacterized protein</fullName>
    </submittedName>
</protein>
<evidence type="ECO:0000313" key="3">
    <source>
        <dbReference type="Proteomes" id="UP001152607"/>
    </source>
</evidence>
<evidence type="ECO:0000313" key="2">
    <source>
        <dbReference type="EMBL" id="CAI6331871.1"/>
    </source>
</evidence>
<feature type="region of interest" description="Disordered" evidence="1">
    <location>
        <begin position="1"/>
        <end position="47"/>
    </location>
</feature>
<feature type="compositionally biased region" description="Basic residues" evidence="1">
    <location>
        <begin position="36"/>
        <end position="45"/>
    </location>
</feature>
<gene>
    <name evidence="2" type="ORF">PDIGIT_LOCUS4900</name>
</gene>
<dbReference type="Proteomes" id="UP001152607">
    <property type="component" value="Unassembled WGS sequence"/>
</dbReference>
<proteinExistence type="predicted"/>
<accession>A0A9W4XT48</accession>
<name>A0A9W4XT48_9PLEO</name>
<reference evidence="2" key="1">
    <citation type="submission" date="2023-01" db="EMBL/GenBank/DDBJ databases">
        <authorList>
            <person name="Van Ghelder C."/>
            <person name="Rancurel C."/>
        </authorList>
    </citation>
    <scope>NUCLEOTIDE SEQUENCE</scope>
    <source>
        <strain evidence="2">CNCM I-4278</strain>
    </source>
</reference>
<evidence type="ECO:0000256" key="1">
    <source>
        <dbReference type="SAM" id="MobiDB-lite"/>
    </source>
</evidence>
<keyword evidence="3" id="KW-1185">Reference proteome</keyword>
<dbReference type="AlphaFoldDB" id="A0A9W4XT48"/>